<keyword evidence="2" id="KW-0004">4Fe-4S</keyword>
<dbReference type="CDD" id="cd01335">
    <property type="entry name" value="Radical_SAM"/>
    <property type="match status" value="1"/>
</dbReference>
<comment type="cofactor">
    <cofactor evidence="1">
        <name>[4Fe-4S] cluster</name>
        <dbReference type="ChEBI" id="CHEBI:49883"/>
    </cofactor>
</comment>
<keyword evidence="3" id="KW-0949">S-adenosyl-L-methionine</keyword>
<dbReference type="Gene3D" id="3.20.20.70">
    <property type="entry name" value="Aldolase class I"/>
    <property type="match status" value="1"/>
</dbReference>
<dbReference type="SFLD" id="SFLDG01066">
    <property type="entry name" value="organic_radical-activating_enz"/>
    <property type="match status" value="1"/>
</dbReference>
<evidence type="ECO:0000313" key="8">
    <source>
        <dbReference type="Proteomes" id="UP001499854"/>
    </source>
</evidence>
<accession>A0ABP5EEQ3</accession>
<evidence type="ECO:0000256" key="3">
    <source>
        <dbReference type="ARBA" id="ARBA00022691"/>
    </source>
</evidence>
<organism evidence="7 8">
    <name type="scientific">Catenulispora subtropica</name>
    <dbReference type="NCBI Taxonomy" id="450798"/>
    <lineage>
        <taxon>Bacteria</taxon>
        <taxon>Bacillati</taxon>
        <taxon>Actinomycetota</taxon>
        <taxon>Actinomycetes</taxon>
        <taxon>Catenulisporales</taxon>
        <taxon>Catenulisporaceae</taxon>
        <taxon>Catenulispora</taxon>
    </lineage>
</organism>
<protein>
    <submittedName>
        <fullName evidence="7">Uncharacterized protein</fullName>
    </submittedName>
</protein>
<dbReference type="InterPro" id="IPR034457">
    <property type="entry name" value="Organic_radical-activating"/>
</dbReference>
<evidence type="ECO:0000313" key="7">
    <source>
        <dbReference type="EMBL" id="GAA1996900.1"/>
    </source>
</evidence>
<proteinExistence type="predicted"/>
<dbReference type="SFLD" id="SFLDF00299">
    <property type="entry name" value="anaerobic_ribonucleoside-triph"/>
    <property type="match status" value="1"/>
</dbReference>
<dbReference type="RefSeq" id="WP_344661713.1">
    <property type="nucleotide sequence ID" value="NZ_BAAAQM010000058.1"/>
</dbReference>
<dbReference type="SUPFAM" id="SSF102114">
    <property type="entry name" value="Radical SAM enzymes"/>
    <property type="match status" value="1"/>
</dbReference>
<name>A0ABP5EEQ3_9ACTN</name>
<keyword evidence="8" id="KW-1185">Reference proteome</keyword>
<evidence type="ECO:0000256" key="2">
    <source>
        <dbReference type="ARBA" id="ARBA00022485"/>
    </source>
</evidence>
<gene>
    <name evidence="7" type="ORF">GCM10009838_72640</name>
</gene>
<dbReference type="SFLD" id="SFLDS00029">
    <property type="entry name" value="Radical_SAM"/>
    <property type="match status" value="1"/>
</dbReference>
<keyword evidence="4" id="KW-0479">Metal-binding</keyword>
<dbReference type="Proteomes" id="UP001499854">
    <property type="component" value="Unassembled WGS sequence"/>
</dbReference>
<dbReference type="InterPro" id="IPR013785">
    <property type="entry name" value="Aldolase_TIM"/>
</dbReference>
<keyword evidence="6" id="KW-0411">Iron-sulfur</keyword>
<evidence type="ECO:0000256" key="5">
    <source>
        <dbReference type="ARBA" id="ARBA00023004"/>
    </source>
</evidence>
<evidence type="ECO:0000256" key="4">
    <source>
        <dbReference type="ARBA" id="ARBA00022723"/>
    </source>
</evidence>
<evidence type="ECO:0000256" key="1">
    <source>
        <dbReference type="ARBA" id="ARBA00001966"/>
    </source>
</evidence>
<dbReference type="PANTHER" id="PTHR30352:SF2">
    <property type="entry name" value="ANAEROBIC RIBONUCLEOSIDE-TRIPHOSPHATE REDUCTASE-ACTIVATING PROTEIN"/>
    <property type="match status" value="1"/>
</dbReference>
<keyword evidence="5" id="KW-0408">Iron</keyword>
<dbReference type="PANTHER" id="PTHR30352">
    <property type="entry name" value="PYRUVATE FORMATE-LYASE-ACTIVATING ENZYME"/>
    <property type="match status" value="1"/>
</dbReference>
<dbReference type="EMBL" id="BAAAQM010000058">
    <property type="protein sequence ID" value="GAA1996900.1"/>
    <property type="molecule type" value="Genomic_DNA"/>
</dbReference>
<dbReference type="InterPro" id="IPR007197">
    <property type="entry name" value="rSAM"/>
</dbReference>
<dbReference type="Pfam" id="PF13353">
    <property type="entry name" value="Fer4_12"/>
    <property type="match status" value="1"/>
</dbReference>
<reference evidence="8" key="1">
    <citation type="journal article" date="2019" name="Int. J. Syst. Evol. Microbiol.">
        <title>The Global Catalogue of Microorganisms (GCM) 10K type strain sequencing project: providing services to taxonomists for standard genome sequencing and annotation.</title>
        <authorList>
            <consortium name="The Broad Institute Genomics Platform"/>
            <consortium name="The Broad Institute Genome Sequencing Center for Infectious Disease"/>
            <person name="Wu L."/>
            <person name="Ma J."/>
        </authorList>
    </citation>
    <scope>NUCLEOTIDE SEQUENCE [LARGE SCALE GENOMIC DNA]</scope>
    <source>
        <strain evidence="8">JCM 16013</strain>
    </source>
</reference>
<dbReference type="InterPro" id="IPR012837">
    <property type="entry name" value="NrdG"/>
</dbReference>
<dbReference type="SFLD" id="SFLDG01063">
    <property type="entry name" value="activating_enzymes__group_1"/>
    <property type="match status" value="1"/>
</dbReference>
<evidence type="ECO:0000256" key="6">
    <source>
        <dbReference type="ARBA" id="ARBA00023014"/>
    </source>
</evidence>
<sequence length="223" mass="23759">MDAEQAELVISRVAHRTTVLGPGVRAVVWVHGCPLRCAGCVAPEDLPFEGGVRRTVADLAAELNALSADVRGLTLSGGEPMAQAGPLAALVRALRRDRDWSVMSYTGFTLEHLRRHGTDGQRALLAELDLLVDGPYVAARHADLLWRGSANQRLRFLTGRHAPPAEDRSAGLEFHVADDTLAWVGVPPVPGFRETFEDAMAGARTPLAVAVPTPNGEDGHGVG</sequence>
<comment type="caution">
    <text evidence="7">The sequence shown here is derived from an EMBL/GenBank/DDBJ whole genome shotgun (WGS) entry which is preliminary data.</text>
</comment>
<dbReference type="InterPro" id="IPR058240">
    <property type="entry name" value="rSAM_sf"/>
</dbReference>